<sequence>MTENNATLISSLIREINIKEQSVLSAKLTDFGVTPHQAILLSLIANKPGLIQKDIVDIMQRKAATVSAFLKKLETDGLLTRKIPANNTRNKELFITDKGQVVVDAFNAAREDVYAQLVAPLTATQQNDLIELLRAIK</sequence>
<dbReference type="Pfam" id="PF12802">
    <property type="entry name" value="MarR_2"/>
    <property type="match status" value="1"/>
</dbReference>
<accession>A0A4P6YU49</accession>
<keyword evidence="5" id="KW-1185">Reference proteome</keyword>
<protein>
    <submittedName>
        <fullName evidence="4">MarR family transcriptional regulator</fullName>
    </submittedName>
</protein>
<dbReference type="EMBL" id="CP037940">
    <property type="protein sequence ID" value="QBO36231.1"/>
    <property type="molecule type" value="Genomic_DNA"/>
</dbReference>
<dbReference type="SMART" id="SM00347">
    <property type="entry name" value="HTH_MARR"/>
    <property type="match status" value="1"/>
</dbReference>
<dbReference type="KEGG" id="wei:EQG49_07045"/>
<dbReference type="Proteomes" id="UP000292886">
    <property type="component" value="Chromosome"/>
</dbReference>
<keyword evidence="2" id="KW-0804">Transcription</keyword>
<feature type="domain" description="HTH marR-type" evidence="3">
    <location>
        <begin position="6"/>
        <end position="137"/>
    </location>
</feature>
<proteinExistence type="predicted"/>
<dbReference type="InterPro" id="IPR000835">
    <property type="entry name" value="HTH_MarR-typ"/>
</dbReference>
<dbReference type="RefSeq" id="WP_133363309.1">
    <property type="nucleotide sequence ID" value="NZ_CP037940.1"/>
</dbReference>
<dbReference type="SUPFAM" id="SSF46785">
    <property type="entry name" value="Winged helix' DNA-binding domain"/>
    <property type="match status" value="1"/>
</dbReference>
<evidence type="ECO:0000256" key="1">
    <source>
        <dbReference type="ARBA" id="ARBA00023015"/>
    </source>
</evidence>
<dbReference type="InterPro" id="IPR039422">
    <property type="entry name" value="MarR/SlyA-like"/>
</dbReference>
<evidence type="ECO:0000313" key="4">
    <source>
        <dbReference type="EMBL" id="QBO36231.1"/>
    </source>
</evidence>
<dbReference type="GO" id="GO:0006950">
    <property type="term" value="P:response to stress"/>
    <property type="evidence" value="ECO:0007669"/>
    <property type="project" value="TreeGrafter"/>
</dbReference>
<evidence type="ECO:0000259" key="3">
    <source>
        <dbReference type="PROSITE" id="PS50995"/>
    </source>
</evidence>
<dbReference type="PROSITE" id="PS50995">
    <property type="entry name" value="HTH_MARR_2"/>
    <property type="match status" value="1"/>
</dbReference>
<organism evidence="4 5">
    <name type="scientific">Periweissella cryptocerci</name>
    <dbReference type="NCBI Taxonomy" id="2506420"/>
    <lineage>
        <taxon>Bacteria</taxon>
        <taxon>Bacillati</taxon>
        <taxon>Bacillota</taxon>
        <taxon>Bacilli</taxon>
        <taxon>Lactobacillales</taxon>
        <taxon>Lactobacillaceae</taxon>
        <taxon>Periweissella</taxon>
    </lineage>
</organism>
<dbReference type="OrthoDB" id="2612963at2"/>
<dbReference type="PANTHER" id="PTHR33164:SF56">
    <property type="entry name" value="HTH-TYPE TRANSCRIPTIONAL REGULATOR MHQR"/>
    <property type="match status" value="1"/>
</dbReference>
<dbReference type="InterPro" id="IPR036388">
    <property type="entry name" value="WH-like_DNA-bd_sf"/>
</dbReference>
<dbReference type="PANTHER" id="PTHR33164">
    <property type="entry name" value="TRANSCRIPTIONAL REGULATOR, MARR FAMILY"/>
    <property type="match status" value="1"/>
</dbReference>
<dbReference type="InterPro" id="IPR036390">
    <property type="entry name" value="WH_DNA-bd_sf"/>
</dbReference>
<dbReference type="GO" id="GO:0003700">
    <property type="term" value="F:DNA-binding transcription factor activity"/>
    <property type="evidence" value="ECO:0007669"/>
    <property type="project" value="InterPro"/>
</dbReference>
<reference evidence="5" key="1">
    <citation type="submission" date="2019-03" db="EMBL/GenBank/DDBJ databases">
        <title>Weissella sp. 26KH-42 Genome sequencing.</title>
        <authorList>
            <person name="Heo J."/>
            <person name="Kim S.-J."/>
            <person name="Kim J.-S."/>
            <person name="Hong S.-B."/>
            <person name="Kwon S.-W."/>
        </authorList>
    </citation>
    <scope>NUCLEOTIDE SEQUENCE [LARGE SCALE GENOMIC DNA]</scope>
    <source>
        <strain evidence="5">26KH-42</strain>
    </source>
</reference>
<gene>
    <name evidence="4" type="ORF">EQG49_07045</name>
</gene>
<evidence type="ECO:0000256" key="2">
    <source>
        <dbReference type="ARBA" id="ARBA00023163"/>
    </source>
</evidence>
<evidence type="ECO:0000313" key="5">
    <source>
        <dbReference type="Proteomes" id="UP000292886"/>
    </source>
</evidence>
<keyword evidence="1" id="KW-0805">Transcription regulation</keyword>
<dbReference type="Gene3D" id="1.10.10.10">
    <property type="entry name" value="Winged helix-like DNA-binding domain superfamily/Winged helix DNA-binding domain"/>
    <property type="match status" value="1"/>
</dbReference>
<dbReference type="AlphaFoldDB" id="A0A4P6YU49"/>
<name>A0A4P6YU49_9LACO</name>